<protein>
    <recommendedName>
        <fullName evidence="8">FHA domain-containing protein</fullName>
    </recommendedName>
</protein>
<dbReference type="PROSITE" id="PS50006">
    <property type="entry name" value="FHA_DOMAIN"/>
    <property type="match status" value="1"/>
</dbReference>
<evidence type="ECO:0000256" key="3">
    <source>
        <dbReference type="SAM" id="MobiDB-lite"/>
    </source>
</evidence>
<reference evidence="6 7" key="1">
    <citation type="submission" date="2009-11" db="EMBL/GenBank/DDBJ databases">
        <title>Annotation of Allomyces macrogynus ATCC 38327.</title>
        <authorList>
            <consortium name="The Broad Institute Genome Sequencing Platform"/>
            <person name="Russ C."/>
            <person name="Cuomo C."/>
            <person name="Burger G."/>
            <person name="Gray M.W."/>
            <person name="Holland P.W.H."/>
            <person name="King N."/>
            <person name="Lang F.B.F."/>
            <person name="Roger A.J."/>
            <person name="Ruiz-Trillo I."/>
            <person name="Young S.K."/>
            <person name="Zeng Q."/>
            <person name="Gargeya S."/>
            <person name="Fitzgerald M."/>
            <person name="Haas B."/>
            <person name="Abouelleil A."/>
            <person name="Alvarado L."/>
            <person name="Arachchi H.M."/>
            <person name="Berlin A."/>
            <person name="Chapman S.B."/>
            <person name="Gearin G."/>
            <person name="Goldberg J."/>
            <person name="Griggs A."/>
            <person name="Gujja S."/>
            <person name="Hansen M."/>
            <person name="Heiman D."/>
            <person name="Howarth C."/>
            <person name="Larimer J."/>
            <person name="Lui A."/>
            <person name="MacDonald P.J.P."/>
            <person name="McCowen C."/>
            <person name="Montmayeur A."/>
            <person name="Murphy C."/>
            <person name="Neiman D."/>
            <person name="Pearson M."/>
            <person name="Priest M."/>
            <person name="Roberts A."/>
            <person name="Saif S."/>
            <person name="Shea T."/>
            <person name="Sisk P."/>
            <person name="Stolte C."/>
            <person name="Sykes S."/>
            <person name="Wortman J."/>
            <person name="Nusbaum C."/>
            <person name="Birren B."/>
        </authorList>
    </citation>
    <scope>NUCLEOTIDE SEQUENCE [LARGE SCALE GENOMIC DNA]</scope>
    <source>
        <strain evidence="6 7">ATCC 38327</strain>
    </source>
</reference>
<dbReference type="AlphaFoldDB" id="A0A0L0S8S6"/>
<keyword evidence="2" id="KW-0539">Nucleus</keyword>
<dbReference type="PROSITE" id="PS50039">
    <property type="entry name" value="FORK_HEAD_3"/>
    <property type="match status" value="1"/>
</dbReference>
<gene>
    <name evidence="6" type="ORF">AMAG_03329</name>
</gene>
<dbReference type="Gene3D" id="2.60.200.20">
    <property type="match status" value="1"/>
</dbReference>
<evidence type="ECO:0008006" key="8">
    <source>
        <dbReference type="Google" id="ProtNLM"/>
    </source>
</evidence>
<dbReference type="GO" id="GO:0003700">
    <property type="term" value="F:DNA-binding transcription factor activity"/>
    <property type="evidence" value="ECO:0007669"/>
    <property type="project" value="InterPro"/>
</dbReference>
<reference evidence="7" key="2">
    <citation type="submission" date="2009-11" db="EMBL/GenBank/DDBJ databases">
        <title>The Genome Sequence of Allomyces macrogynus strain ATCC 38327.</title>
        <authorList>
            <consortium name="The Broad Institute Genome Sequencing Platform"/>
            <person name="Russ C."/>
            <person name="Cuomo C."/>
            <person name="Shea T."/>
            <person name="Young S.K."/>
            <person name="Zeng Q."/>
            <person name="Koehrsen M."/>
            <person name="Haas B."/>
            <person name="Borodovsky M."/>
            <person name="Guigo R."/>
            <person name="Alvarado L."/>
            <person name="Berlin A."/>
            <person name="Borenstein D."/>
            <person name="Chen Z."/>
            <person name="Engels R."/>
            <person name="Freedman E."/>
            <person name="Gellesch M."/>
            <person name="Goldberg J."/>
            <person name="Griggs A."/>
            <person name="Gujja S."/>
            <person name="Heiman D."/>
            <person name="Hepburn T."/>
            <person name="Howarth C."/>
            <person name="Jen D."/>
            <person name="Larson L."/>
            <person name="Lewis B."/>
            <person name="Mehta T."/>
            <person name="Park D."/>
            <person name="Pearson M."/>
            <person name="Roberts A."/>
            <person name="Saif S."/>
            <person name="Shenoy N."/>
            <person name="Sisk P."/>
            <person name="Stolte C."/>
            <person name="Sykes S."/>
            <person name="Walk T."/>
            <person name="White J."/>
            <person name="Yandava C."/>
            <person name="Burger G."/>
            <person name="Gray M.W."/>
            <person name="Holland P.W.H."/>
            <person name="King N."/>
            <person name="Lang F.B.F."/>
            <person name="Roger A.J."/>
            <person name="Ruiz-Trillo I."/>
            <person name="Lander E."/>
            <person name="Nusbaum C."/>
        </authorList>
    </citation>
    <scope>NUCLEOTIDE SEQUENCE [LARGE SCALE GENOMIC DNA]</scope>
    <source>
        <strain evidence="7">ATCC 38327</strain>
    </source>
</reference>
<dbReference type="Proteomes" id="UP000054350">
    <property type="component" value="Unassembled WGS sequence"/>
</dbReference>
<evidence type="ECO:0000256" key="1">
    <source>
        <dbReference type="ARBA" id="ARBA00023125"/>
    </source>
</evidence>
<dbReference type="EMBL" id="GG745334">
    <property type="protein sequence ID" value="KNE58973.1"/>
    <property type="molecule type" value="Genomic_DNA"/>
</dbReference>
<sequence length="444" mass="48247">MSGDTGAPPVRSATPVKSAPTSSTAWALPAWVVRDGSTGLLPIYGRTDRGVVLGRGPQCTYDVGGVSTCSRKISRRHALLAWDAQARGFRLCVLGLNGAALNGTHYYPDDCVPVDDEPDPRPLVRKGDIVELPGNVKLVFRGAALAPYPDSPIVCRVAEPSAELASSPLRPALASMQLALGPAPTSPTLASAVPPTAPRAPPLLGAKRPAESAALDAQMLAESPPDIQPPPMSLQDIIIESFTFCGRSDLSLGELYTEIAQNQAYFRAARGDSWKRAVLRALERTPFFALRPKNKLLTRATQWYYDPDRDIDRGRARRYAEFGSAQPSRRAKARADKTYFFVDMTARKARNRDRYEEEPAEPARNSRRRSARGGGAAREVVASDEDEDGPSAWQAPSSEATVPGTPLLKRRRMELRLDEESAQGGDGEEDDGGSSARRRLFRSR</sequence>
<dbReference type="InterPro" id="IPR008984">
    <property type="entry name" value="SMAD_FHA_dom_sf"/>
</dbReference>
<evidence type="ECO:0000259" key="5">
    <source>
        <dbReference type="PROSITE" id="PS50039"/>
    </source>
</evidence>
<evidence type="ECO:0000256" key="2">
    <source>
        <dbReference type="PROSITE-ProRule" id="PRU00089"/>
    </source>
</evidence>
<feature type="domain" description="Fork-head" evidence="5">
    <location>
        <begin position="229"/>
        <end position="321"/>
    </location>
</feature>
<accession>A0A0L0S8S6</accession>
<dbReference type="GO" id="GO:0005634">
    <property type="term" value="C:nucleus"/>
    <property type="evidence" value="ECO:0007669"/>
    <property type="project" value="UniProtKB-SubCell"/>
</dbReference>
<feature type="domain" description="FHA" evidence="4">
    <location>
        <begin position="51"/>
        <end position="106"/>
    </location>
</feature>
<dbReference type="Pfam" id="PF00498">
    <property type="entry name" value="FHA"/>
    <property type="match status" value="1"/>
</dbReference>
<name>A0A0L0S8S6_ALLM3</name>
<organism evidence="6 7">
    <name type="scientific">Allomyces macrogynus (strain ATCC 38327)</name>
    <name type="common">Allomyces javanicus var. macrogynus</name>
    <dbReference type="NCBI Taxonomy" id="578462"/>
    <lineage>
        <taxon>Eukaryota</taxon>
        <taxon>Fungi</taxon>
        <taxon>Fungi incertae sedis</taxon>
        <taxon>Blastocladiomycota</taxon>
        <taxon>Blastocladiomycetes</taxon>
        <taxon>Blastocladiales</taxon>
        <taxon>Blastocladiaceae</taxon>
        <taxon>Allomyces</taxon>
    </lineage>
</organism>
<dbReference type="OrthoDB" id="5590499at2759"/>
<evidence type="ECO:0000313" key="6">
    <source>
        <dbReference type="EMBL" id="KNE58973.1"/>
    </source>
</evidence>
<comment type="subcellular location">
    <subcellularLocation>
        <location evidence="2">Nucleus</location>
    </subcellularLocation>
</comment>
<dbReference type="InterPro" id="IPR001766">
    <property type="entry name" value="Fork_head_dom"/>
</dbReference>
<dbReference type="GO" id="GO:0043565">
    <property type="term" value="F:sequence-specific DNA binding"/>
    <property type="evidence" value="ECO:0007669"/>
    <property type="project" value="InterPro"/>
</dbReference>
<keyword evidence="7" id="KW-1185">Reference proteome</keyword>
<dbReference type="SUPFAM" id="SSF49879">
    <property type="entry name" value="SMAD/FHA domain"/>
    <property type="match status" value="1"/>
</dbReference>
<evidence type="ECO:0000313" key="7">
    <source>
        <dbReference type="Proteomes" id="UP000054350"/>
    </source>
</evidence>
<keyword evidence="1 2" id="KW-0238">DNA-binding</keyword>
<feature type="DNA-binding region" description="Fork-head" evidence="2">
    <location>
        <begin position="229"/>
        <end position="321"/>
    </location>
</feature>
<dbReference type="InterPro" id="IPR000253">
    <property type="entry name" value="FHA_dom"/>
</dbReference>
<evidence type="ECO:0000259" key="4">
    <source>
        <dbReference type="PROSITE" id="PS50006"/>
    </source>
</evidence>
<dbReference type="SMART" id="SM00240">
    <property type="entry name" value="FHA"/>
    <property type="match status" value="1"/>
</dbReference>
<proteinExistence type="predicted"/>
<dbReference type="VEuPathDB" id="FungiDB:AMAG_03329"/>
<feature type="region of interest" description="Disordered" evidence="3">
    <location>
        <begin position="1"/>
        <end position="20"/>
    </location>
</feature>
<feature type="region of interest" description="Disordered" evidence="3">
    <location>
        <begin position="350"/>
        <end position="444"/>
    </location>
</feature>